<name>A0A6J4LA45_9ACTN</name>
<organism evidence="4">
    <name type="scientific">uncultured Nocardioidaceae bacterium</name>
    <dbReference type="NCBI Taxonomy" id="253824"/>
    <lineage>
        <taxon>Bacteria</taxon>
        <taxon>Bacillati</taxon>
        <taxon>Actinomycetota</taxon>
        <taxon>Actinomycetes</taxon>
        <taxon>Propionibacteriales</taxon>
        <taxon>Nocardioidaceae</taxon>
        <taxon>environmental samples</taxon>
    </lineage>
</organism>
<evidence type="ECO:0000313" key="4">
    <source>
        <dbReference type="EMBL" id="CAA9328000.1"/>
    </source>
</evidence>
<dbReference type="PROSITE" id="PS51318">
    <property type="entry name" value="TAT"/>
    <property type="match status" value="1"/>
</dbReference>
<dbReference type="GO" id="GO:0042956">
    <property type="term" value="P:maltodextrin transmembrane transport"/>
    <property type="evidence" value="ECO:0007669"/>
    <property type="project" value="TreeGrafter"/>
</dbReference>
<accession>A0A6J4LA45</accession>
<dbReference type="InterPro" id="IPR006311">
    <property type="entry name" value="TAT_signal"/>
</dbReference>
<evidence type="ECO:0000256" key="1">
    <source>
        <dbReference type="ARBA" id="ARBA00008520"/>
    </source>
</evidence>
<dbReference type="AlphaFoldDB" id="A0A6J4LA45"/>
<gene>
    <name evidence="4" type="ORF">AVDCRST_MAG34-81</name>
</gene>
<dbReference type="PROSITE" id="PS51257">
    <property type="entry name" value="PROKAR_LIPOPROTEIN"/>
    <property type="match status" value="1"/>
</dbReference>
<keyword evidence="3" id="KW-0732">Signal</keyword>
<protein>
    <submittedName>
        <fullName evidence="4">ABC transporter, substrate-binding protein (Cluster 1, maltose/g3p/polyamine/iron)</fullName>
    </submittedName>
</protein>
<evidence type="ECO:0000256" key="3">
    <source>
        <dbReference type="ARBA" id="ARBA00022729"/>
    </source>
</evidence>
<dbReference type="EMBL" id="CADCUI010000005">
    <property type="protein sequence ID" value="CAA9328000.1"/>
    <property type="molecule type" value="Genomic_DNA"/>
</dbReference>
<keyword evidence="2" id="KW-0813">Transport</keyword>
<dbReference type="GO" id="GO:0015768">
    <property type="term" value="P:maltose transport"/>
    <property type="evidence" value="ECO:0007669"/>
    <property type="project" value="TreeGrafter"/>
</dbReference>
<dbReference type="PANTHER" id="PTHR30061">
    <property type="entry name" value="MALTOSE-BINDING PERIPLASMIC PROTEIN"/>
    <property type="match status" value="1"/>
</dbReference>
<comment type="similarity">
    <text evidence="1">Belongs to the bacterial solute-binding protein 1 family.</text>
</comment>
<proteinExistence type="inferred from homology"/>
<dbReference type="PANTHER" id="PTHR30061:SF50">
    <property type="entry name" value="MALTOSE_MALTODEXTRIN-BINDING PERIPLASMIC PROTEIN"/>
    <property type="match status" value="1"/>
</dbReference>
<sequence>MTGLSRRQFLAAGGGLTVAGALSACGSPVVSSLTGAQPQTADVIYWHLFGGGDGANMATMVDQFQKSGTRSIESTLLSWGNPYYTKLSLSASSGRPPDVAIAHLSRLPLLAEAGLLEPIGDQFTEAGVTEDKFTPAAWEKATVGGTTYAVPLDTHPFVLFYNVAVAKKAGLLNEAGDNLKPIEGADQFLDAVKAMKDAAGGDFGAVASITADPSTCWRFFTMIYSGVAGPMVSDLGTKVTIDRGAMEETFAFMQELTQGQKLMPANSTATTSSTLFSQSRVGFLFDGVWQIPTYRDVEDLEFNVVPFPPLLGEKPAAYADSHALVLPTSSARSGTRTSDAVRFVKGLLDQSETWADGGHVPAWLPSQNSSEFKKMDPQSNYTEAAFNAVYDPAAWYTGAGSDFQVAMGSVIASVLTGGTDPKGGVENMTSSLEQFSTARPPV</sequence>
<dbReference type="GO" id="GO:0055052">
    <property type="term" value="C:ATP-binding cassette (ABC) transporter complex, substrate-binding subunit-containing"/>
    <property type="evidence" value="ECO:0007669"/>
    <property type="project" value="TreeGrafter"/>
</dbReference>
<dbReference type="InterPro" id="IPR006059">
    <property type="entry name" value="SBP"/>
</dbReference>
<dbReference type="Pfam" id="PF01547">
    <property type="entry name" value="SBP_bac_1"/>
    <property type="match status" value="1"/>
</dbReference>
<dbReference type="GO" id="GO:1901982">
    <property type="term" value="F:maltose binding"/>
    <property type="evidence" value="ECO:0007669"/>
    <property type="project" value="TreeGrafter"/>
</dbReference>
<dbReference type="Gene3D" id="3.40.190.10">
    <property type="entry name" value="Periplasmic binding protein-like II"/>
    <property type="match status" value="1"/>
</dbReference>
<evidence type="ECO:0000256" key="2">
    <source>
        <dbReference type="ARBA" id="ARBA00022448"/>
    </source>
</evidence>
<reference evidence="4" key="1">
    <citation type="submission" date="2020-02" db="EMBL/GenBank/DDBJ databases">
        <authorList>
            <person name="Meier V. D."/>
        </authorList>
    </citation>
    <scope>NUCLEOTIDE SEQUENCE</scope>
    <source>
        <strain evidence="4">AVDCRST_MAG34</strain>
    </source>
</reference>
<dbReference type="SUPFAM" id="SSF53850">
    <property type="entry name" value="Periplasmic binding protein-like II"/>
    <property type="match status" value="1"/>
</dbReference>